<dbReference type="Pfam" id="PF05401">
    <property type="entry name" value="NodS"/>
    <property type="match status" value="1"/>
</dbReference>
<proteinExistence type="predicted"/>
<dbReference type="InterPro" id="IPR008715">
    <property type="entry name" value="SAM-MeTfrase_NodS-like"/>
</dbReference>
<evidence type="ECO:0000256" key="1">
    <source>
        <dbReference type="ARBA" id="ARBA00022603"/>
    </source>
</evidence>
<sequence>MNLSQQSLTPDYFDALYSADSDPWQFETSSYEDKKYAATLAALPNARYRSALEIGGSIGVLTAKLAERCHSLLSVDVSERAQQQAIARCQALPNVRFQLMQVPQAYPEESFDLTVLSEVGYYWCWDDLLKAQKLMLDHLEPGGHLLLVHWTPYADYYENPLSGDDVHEAFLALPSSQIKHLGGDRAETYRLDLFERVDASA</sequence>
<keyword evidence="1 4" id="KW-0489">Methyltransferase</keyword>
<keyword evidence="3" id="KW-0949">S-adenosyl-L-methionine</keyword>
<evidence type="ECO:0000313" key="4">
    <source>
        <dbReference type="EMBL" id="PSB27178.1"/>
    </source>
</evidence>
<accession>A0A2T1E362</accession>
<reference evidence="4 5" key="2">
    <citation type="submission" date="2018-03" db="EMBL/GenBank/DDBJ databases">
        <title>The ancient ancestry and fast evolution of plastids.</title>
        <authorList>
            <person name="Moore K.R."/>
            <person name="Magnabosco C."/>
            <person name="Momper L."/>
            <person name="Gold D.A."/>
            <person name="Bosak T."/>
            <person name="Fournier G.P."/>
        </authorList>
    </citation>
    <scope>NUCLEOTIDE SEQUENCE [LARGE SCALE GENOMIC DNA]</scope>
    <source>
        <strain evidence="4 5">ULC18</strain>
    </source>
</reference>
<protein>
    <submittedName>
        <fullName evidence="4">Methyltransferase</fullName>
    </submittedName>
</protein>
<evidence type="ECO:0000256" key="2">
    <source>
        <dbReference type="ARBA" id="ARBA00022679"/>
    </source>
</evidence>
<dbReference type="EMBL" id="PVWK01000097">
    <property type="protein sequence ID" value="PSB27178.1"/>
    <property type="molecule type" value="Genomic_DNA"/>
</dbReference>
<keyword evidence="5" id="KW-1185">Reference proteome</keyword>
<dbReference type="GO" id="GO:0009312">
    <property type="term" value="P:oligosaccharide biosynthetic process"/>
    <property type="evidence" value="ECO:0007669"/>
    <property type="project" value="InterPro"/>
</dbReference>
<reference evidence="5" key="1">
    <citation type="submission" date="2018-02" db="EMBL/GenBank/DDBJ databases">
        <authorList>
            <person name="Moore K."/>
            <person name="Momper L."/>
        </authorList>
    </citation>
    <scope>NUCLEOTIDE SEQUENCE [LARGE SCALE GENOMIC DNA]</scope>
    <source>
        <strain evidence="5">ULC18</strain>
    </source>
</reference>
<dbReference type="GO" id="GO:0032259">
    <property type="term" value="P:methylation"/>
    <property type="evidence" value="ECO:0007669"/>
    <property type="project" value="UniProtKB-KW"/>
</dbReference>
<organism evidence="4 5">
    <name type="scientific">Stenomitos frigidus ULC18</name>
    <dbReference type="NCBI Taxonomy" id="2107698"/>
    <lineage>
        <taxon>Bacteria</taxon>
        <taxon>Bacillati</taxon>
        <taxon>Cyanobacteriota</taxon>
        <taxon>Cyanophyceae</taxon>
        <taxon>Leptolyngbyales</taxon>
        <taxon>Leptolyngbyaceae</taxon>
        <taxon>Stenomitos</taxon>
    </lineage>
</organism>
<dbReference type="Proteomes" id="UP000239576">
    <property type="component" value="Unassembled WGS sequence"/>
</dbReference>
<dbReference type="GO" id="GO:0008757">
    <property type="term" value="F:S-adenosylmethionine-dependent methyltransferase activity"/>
    <property type="evidence" value="ECO:0007669"/>
    <property type="project" value="InterPro"/>
</dbReference>
<name>A0A2T1E362_9CYAN</name>
<dbReference type="PANTHER" id="PTHR43464:SF19">
    <property type="entry name" value="UBIQUINONE BIOSYNTHESIS O-METHYLTRANSFERASE, MITOCHONDRIAL"/>
    <property type="match status" value="1"/>
</dbReference>
<dbReference type="OrthoDB" id="9792518at2"/>
<comment type="caution">
    <text evidence="4">The sequence shown here is derived from an EMBL/GenBank/DDBJ whole genome shotgun (WGS) entry which is preliminary data.</text>
</comment>
<evidence type="ECO:0000256" key="3">
    <source>
        <dbReference type="ARBA" id="ARBA00022691"/>
    </source>
</evidence>
<keyword evidence="2 4" id="KW-0808">Transferase</keyword>
<dbReference type="PANTHER" id="PTHR43464">
    <property type="entry name" value="METHYLTRANSFERASE"/>
    <property type="match status" value="1"/>
</dbReference>
<dbReference type="RefSeq" id="WP_106257479.1">
    <property type="nucleotide sequence ID" value="NZ_CAWNSW010000129.1"/>
</dbReference>
<dbReference type="CDD" id="cd02440">
    <property type="entry name" value="AdoMet_MTases"/>
    <property type="match status" value="1"/>
</dbReference>
<dbReference type="SUPFAM" id="SSF53335">
    <property type="entry name" value="S-adenosyl-L-methionine-dependent methyltransferases"/>
    <property type="match status" value="1"/>
</dbReference>
<gene>
    <name evidence="4" type="ORF">C7B82_17015</name>
</gene>
<evidence type="ECO:0000313" key="5">
    <source>
        <dbReference type="Proteomes" id="UP000239576"/>
    </source>
</evidence>
<dbReference type="Gene3D" id="3.40.50.150">
    <property type="entry name" value="Vaccinia Virus protein VP39"/>
    <property type="match status" value="1"/>
</dbReference>
<dbReference type="InterPro" id="IPR029063">
    <property type="entry name" value="SAM-dependent_MTases_sf"/>
</dbReference>
<dbReference type="AlphaFoldDB" id="A0A2T1E362"/>